<reference evidence="5 7" key="1">
    <citation type="submission" date="2016-06" db="EMBL/GenBank/DDBJ databases">
        <authorList>
            <person name="Kjaerup R.B."/>
            <person name="Dalgaard T.S."/>
            <person name="Juul-Madsen H.R."/>
        </authorList>
    </citation>
    <scope>NUCLEOTIDE SEQUENCE [LARGE SCALE GENOMIC DNA]</scope>
    <source>
        <strain evidence="5">Orrdi1</strain>
    </source>
</reference>
<proteinExistence type="predicted"/>
<comment type="subcellular location">
    <subcellularLocation>
        <location evidence="1">Cell envelope</location>
    </subcellularLocation>
</comment>
<name>A0A1C3JXT1_9BURK</name>
<reference evidence="6 7" key="2">
    <citation type="submission" date="2017-08" db="EMBL/GenBank/DDBJ databases">
        <authorList>
            <person name="de Groot N.N."/>
        </authorList>
    </citation>
    <scope>NUCLEOTIDE SEQUENCE [LARGE SCALE GENOMIC DNA]</scope>
    <source>
        <strain evidence="6">Orrdi1</strain>
    </source>
</reference>
<evidence type="ECO:0000256" key="3">
    <source>
        <dbReference type="SAM" id="Coils"/>
    </source>
</evidence>
<dbReference type="PANTHER" id="PTHR32347:SF23">
    <property type="entry name" value="BLL5650 PROTEIN"/>
    <property type="match status" value="1"/>
</dbReference>
<evidence type="ECO:0000256" key="1">
    <source>
        <dbReference type="ARBA" id="ARBA00004196"/>
    </source>
</evidence>
<evidence type="ECO:0000313" key="5">
    <source>
        <dbReference type="EMBL" id="SBT23967.1"/>
    </source>
</evidence>
<dbReference type="Gene3D" id="2.40.50.100">
    <property type="match status" value="1"/>
</dbReference>
<evidence type="ECO:0000256" key="4">
    <source>
        <dbReference type="SAM" id="Phobius"/>
    </source>
</evidence>
<dbReference type="PANTHER" id="PTHR32347">
    <property type="entry name" value="EFFLUX SYSTEM COMPONENT YKNX-RELATED"/>
    <property type="match status" value="1"/>
</dbReference>
<evidence type="ECO:0000313" key="6">
    <source>
        <dbReference type="EMBL" id="SOE47309.1"/>
    </source>
</evidence>
<keyword evidence="4" id="KW-0472">Membrane</keyword>
<dbReference type="EMBL" id="LT907988">
    <property type="protein sequence ID" value="SOE47309.1"/>
    <property type="molecule type" value="Genomic_DNA"/>
</dbReference>
<accession>A0A1C3JXT1</accession>
<keyword evidence="7" id="KW-1185">Reference proteome</keyword>
<feature type="coiled-coil region" evidence="3">
    <location>
        <begin position="254"/>
        <end position="281"/>
    </location>
</feature>
<dbReference type="SUPFAM" id="SSF111369">
    <property type="entry name" value="HlyD-like secretion proteins"/>
    <property type="match status" value="1"/>
</dbReference>
<keyword evidence="2 3" id="KW-0175">Coiled coil</keyword>
<dbReference type="AlphaFoldDB" id="A0A1C3JXT1"/>
<organism evidence="5 7">
    <name type="scientific">Orrella dioscoreae</name>
    <dbReference type="NCBI Taxonomy" id="1851544"/>
    <lineage>
        <taxon>Bacteria</taxon>
        <taxon>Pseudomonadati</taxon>
        <taxon>Pseudomonadota</taxon>
        <taxon>Betaproteobacteria</taxon>
        <taxon>Burkholderiales</taxon>
        <taxon>Alcaligenaceae</taxon>
        <taxon>Orrella</taxon>
    </lineage>
</organism>
<dbReference type="KEGG" id="odi:ODI_R0761"/>
<dbReference type="GO" id="GO:0030313">
    <property type="term" value="C:cell envelope"/>
    <property type="evidence" value="ECO:0007669"/>
    <property type="project" value="UniProtKB-SubCell"/>
</dbReference>
<dbReference type="EMBL" id="FLRC01000004">
    <property type="protein sequence ID" value="SBT23967.1"/>
    <property type="molecule type" value="Genomic_DNA"/>
</dbReference>
<evidence type="ECO:0000313" key="7">
    <source>
        <dbReference type="Proteomes" id="UP000078558"/>
    </source>
</evidence>
<keyword evidence="4" id="KW-1133">Transmembrane helix</keyword>
<feature type="transmembrane region" description="Helical" evidence="4">
    <location>
        <begin position="190"/>
        <end position="207"/>
    </location>
</feature>
<evidence type="ECO:0000256" key="2">
    <source>
        <dbReference type="ARBA" id="ARBA00023054"/>
    </source>
</evidence>
<dbReference type="InterPro" id="IPR050465">
    <property type="entry name" value="UPF0194_transport"/>
</dbReference>
<dbReference type="Proteomes" id="UP000078558">
    <property type="component" value="Chromosome I"/>
</dbReference>
<dbReference type="Gene3D" id="1.10.287.470">
    <property type="entry name" value="Helix hairpin bin"/>
    <property type="match status" value="1"/>
</dbReference>
<gene>
    <name evidence="5" type="ORF">ODI_02656</name>
    <name evidence="6" type="ORF">ODI_R0761</name>
</gene>
<keyword evidence="4" id="KW-0812">Transmembrane</keyword>
<dbReference type="STRING" id="1851544.ODI_02656"/>
<protein>
    <submittedName>
        <fullName evidence="5">Membrane-fusion protein</fullName>
    </submittedName>
</protein>
<sequence length="458" mass="49062">MTTPISPTREQRLAALLQLEQRARACADTQELAFLMVNDTHALAPYRQAALWLPDPGGDGTVSALSGLAVPDANAPYTVWLAGVLAARARAGGAGALHAQADEAAMWAEHLPAHGWLLPLPLADDRDGAPRQGLLALWRDTPWAPGESQVLGLLADAYAHAWRALAPRQERRGPKGWWATLRHGKRRGRWWLALAAAVLVLLCLPVRQSVLAPAEVVARSPFAVRAPLQGVVDRIAVTPNQAVKAGQLLAALDSRELEGRLETARQALAVADAELRQNRQQALVDERSKATLALALGKRDQAAADADYYTKALARTQLHAERDGIALFDDPADWIGKPVALGERIMMVADPGDAELEILLPVGDAIDLPAGATVSLFLNTAPAAPLSATLLRVGYRAAPAADGTLAYRVRARFDETVAPEDLPRVGLKGTAKLYGSRTPLAGYLLRKPLATLRVWLGL</sequence>
<dbReference type="RefSeq" id="WP_197707134.1">
    <property type="nucleotide sequence ID" value="NZ_LT907988.1"/>
</dbReference>